<sequence length="145" mass="15789">MTSSTQIDQQASCDCGAVRLHARGRVISMFQCGCQNCQKVSGGGHSNVLLMSVDAVRVTGATKSFTRPAESGANFTRHFCPECGTTLYAESSRAPAFRILLAGLFAGANDWFAPNQLIFARNHPDWDLIEGTLPRYESYRPETPA</sequence>
<dbReference type="Gene3D" id="3.90.1590.10">
    <property type="entry name" value="glutathione-dependent formaldehyde- activating enzyme (gfa)"/>
    <property type="match status" value="1"/>
</dbReference>
<evidence type="ECO:0000313" key="7">
    <source>
        <dbReference type="Proteomes" id="UP000438106"/>
    </source>
</evidence>
<evidence type="ECO:0000256" key="2">
    <source>
        <dbReference type="ARBA" id="ARBA00022723"/>
    </source>
</evidence>
<evidence type="ECO:0000313" key="6">
    <source>
        <dbReference type="EMBL" id="MVS98573.1"/>
    </source>
</evidence>
<dbReference type="SUPFAM" id="SSF51316">
    <property type="entry name" value="Mss4-like"/>
    <property type="match status" value="1"/>
</dbReference>
<keyword evidence="4" id="KW-0456">Lyase</keyword>
<keyword evidence="7" id="KW-1185">Reference proteome</keyword>
<feature type="domain" description="CENP-V/GFA" evidence="5">
    <location>
        <begin position="9"/>
        <end position="127"/>
    </location>
</feature>
<dbReference type="InterPro" id="IPR011057">
    <property type="entry name" value="Mss4-like_sf"/>
</dbReference>
<dbReference type="Pfam" id="PF04828">
    <property type="entry name" value="GFA"/>
    <property type="match status" value="1"/>
</dbReference>
<protein>
    <recommendedName>
        <fullName evidence="5">CENP-V/GFA domain-containing protein</fullName>
    </recommendedName>
</protein>
<gene>
    <name evidence="6" type="ORF">GO014_06015</name>
</gene>
<dbReference type="EMBL" id="WQRF01000001">
    <property type="protein sequence ID" value="MVS98573.1"/>
    <property type="molecule type" value="Genomic_DNA"/>
</dbReference>
<evidence type="ECO:0000256" key="3">
    <source>
        <dbReference type="ARBA" id="ARBA00022833"/>
    </source>
</evidence>
<accession>A0A7X3K335</accession>
<keyword evidence="3" id="KW-0862">Zinc</keyword>
<organism evidence="6 7">
    <name type="scientific">Devosia marina</name>
    <dbReference type="NCBI Taxonomy" id="2683198"/>
    <lineage>
        <taxon>Bacteria</taxon>
        <taxon>Pseudomonadati</taxon>
        <taxon>Pseudomonadota</taxon>
        <taxon>Alphaproteobacteria</taxon>
        <taxon>Hyphomicrobiales</taxon>
        <taxon>Devosiaceae</taxon>
        <taxon>Devosia</taxon>
    </lineage>
</organism>
<comment type="caution">
    <text evidence="6">The sequence shown here is derived from an EMBL/GenBank/DDBJ whole genome shotgun (WGS) entry which is preliminary data.</text>
</comment>
<evidence type="ECO:0000259" key="5">
    <source>
        <dbReference type="PROSITE" id="PS51891"/>
    </source>
</evidence>
<dbReference type="Proteomes" id="UP000438106">
    <property type="component" value="Unassembled WGS sequence"/>
</dbReference>
<reference evidence="6 7" key="1">
    <citation type="submission" date="2019-12" db="EMBL/GenBank/DDBJ databases">
        <title>Devosia maris sp. nov., isolated from the deep seawater.</title>
        <authorList>
            <person name="Liu Y."/>
        </authorList>
    </citation>
    <scope>NUCLEOTIDE SEQUENCE [LARGE SCALE GENOMIC DNA]</scope>
    <source>
        <strain evidence="6 7">L53-10-65</strain>
    </source>
</reference>
<evidence type="ECO:0000256" key="1">
    <source>
        <dbReference type="ARBA" id="ARBA00005495"/>
    </source>
</evidence>
<dbReference type="InterPro" id="IPR006913">
    <property type="entry name" value="CENP-V/GFA"/>
</dbReference>
<dbReference type="GO" id="GO:0016846">
    <property type="term" value="F:carbon-sulfur lyase activity"/>
    <property type="evidence" value="ECO:0007669"/>
    <property type="project" value="InterPro"/>
</dbReference>
<dbReference type="PROSITE" id="PS51891">
    <property type="entry name" value="CENP_V_GFA"/>
    <property type="match status" value="1"/>
</dbReference>
<proteinExistence type="inferred from homology"/>
<keyword evidence="2" id="KW-0479">Metal-binding</keyword>
<dbReference type="PANTHER" id="PTHR33337:SF40">
    <property type="entry name" value="CENP-V_GFA DOMAIN-CONTAINING PROTEIN-RELATED"/>
    <property type="match status" value="1"/>
</dbReference>
<dbReference type="GO" id="GO:0046872">
    <property type="term" value="F:metal ion binding"/>
    <property type="evidence" value="ECO:0007669"/>
    <property type="project" value="UniProtKB-KW"/>
</dbReference>
<name>A0A7X3K335_9HYPH</name>
<evidence type="ECO:0000256" key="4">
    <source>
        <dbReference type="ARBA" id="ARBA00023239"/>
    </source>
</evidence>
<comment type="similarity">
    <text evidence="1">Belongs to the Gfa family.</text>
</comment>
<dbReference type="AlphaFoldDB" id="A0A7X3K335"/>
<dbReference type="PANTHER" id="PTHR33337">
    <property type="entry name" value="GFA DOMAIN-CONTAINING PROTEIN"/>
    <property type="match status" value="1"/>
</dbReference>